<dbReference type="SUPFAM" id="SSF53597">
    <property type="entry name" value="Dihydrofolate reductase-like"/>
    <property type="match status" value="1"/>
</dbReference>
<evidence type="ECO:0000313" key="1">
    <source>
        <dbReference type="EMBL" id="ANT45284.1"/>
    </source>
</evidence>
<dbReference type="EMBL" id="KX241618">
    <property type="protein sequence ID" value="ANT45284.1"/>
    <property type="molecule type" value="Genomic_DNA"/>
</dbReference>
<keyword evidence="2" id="KW-1185">Reference proteome</keyword>
<dbReference type="InterPro" id="IPR024072">
    <property type="entry name" value="DHFR-like_dom_sf"/>
</dbReference>
<sequence>MRLLLAVSADGYLALGPEDDMKWTGPIDKAVFRLLTLSDGNDTLYAGSRTFDQMPQLPGRRLERLSRSGKTVTAAAHSDRHSWLIGGAEVALEALRQGLIDRAFICISPAVLGSGIPFQPLARYLPAPAHTIKVGDVKVLVHTEDQLWPAR</sequence>
<evidence type="ECO:0000313" key="2">
    <source>
        <dbReference type="Proteomes" id="UP000223047"/>
    </source>
</evidence>
<name>A0A1X9IAK2_9CAUD</name>
<dbReference type="Proteomes" id="UP000223047">
    <property type="component" value="Segment"/>
</dbReference>
<organism evidence="1 2">
    <name type="scientific">Xanthomonas phage Xoo-sp2</name>
    <dbReference type="NCBI Taxonomy" id="1852622"/>
    <lineage>
        <taxon>Viruses</taxon>
        <taxon>Duplodnaviria</taxon>
        <taxon>Heunggongvirae</taxon>
        <taxon>Uroviricota</taxon>
        <taxon>Caudoviricetes</taxon>
        <taxon>Mesyanzhinovviridae</taxon>
        <taxon>Bradleyvirinae</taxon>
        <taxon>Xooduovirus</taxon>
        <taxon>Xooduovirus Xoosp2</taxon>
    </lineage>
</organism>
<proteinExistence type="predicted"/>
<accession>A0A1X9IAK2</accession>
<gene>
    <name evidence="1" type="ORF">Xoosp2_62</name>
</gene>
<reference evidence="1 2" key="1">
    <citation type="submission" date="2016-05" db="EMBL/GenBank/DDBJ databases">
        <title>A Novel Xanthomonas Oryzae pv. Oryzae Phage Xoo-sp2 as Possible Biocontrol Agent in Plant.</title>
        <authorList>
            <person name="Dong Z."/>
            <person name="Liu J."/>
            <person name="Peng D."/>
        </authorList>
    </citation>
    <scope>NUCLEOTIDE SEQUENCE [LARGE SCALE GENOMIC DNA]</scope>
</reference>
<protein>
    <submittedName>
        <fullName evidence="1">Dihydrofolate reductase</fullName>
    </submittedName>
</protein>
<dbReference type="Gene3D" id="3.40.430.10">
    <property type="entry name" value="Dihydrofolate Reductase, subunit A"/>
    <property type="match status" value="1"/>
</dbReference>